<accession>A0A3N4IX55</accession>
<sequence length="297" mass="33853">MFNDNLLICTACGTQFDTSVRHILKNCRICDDPRQFVPPAGQQFTTLAEMKGNYGTLMAPDQTNQNIISFWNAPKFAIGQRAFLIKTPHGNVMWDLIAYLDDECIKRINKEGGIQAIVISHPHYYTTHNVWAKIFNCPVYLAAEDKEWLCREDPQGRVFIEGKEKEIIKGVTAIKVGGHFPGSLVLHWEDRLFIADSFVTVPSALYHEDRPPGTTTFSFMWSIPNMIPMPPQDIVNIWKALKPYKFTTTHGAFTGLDVRDPRVKARLLESAKIAIRAMGYEESQFIRELSEEEELTQ</sequence>
<gene>
    <name evidence="2" type="ORF">L873DRAFT_1848760</name>
</gene>
<dbReference type="EMBL" id="ML120520">
    <property type="protein sequence ID" value="RPA90569.1"/>
    <property type="molecule type" value="Genomic_DNA"/>
</dbReference>
<dbReference type="OrthoDB" id="17458at2759"/>
<dbReference type="Proteomes" id="UP000276215">
    <property type="component" value="Unassembled WGS sequence"/>
</dbReference>
<evidence type="ECO:0000259" key="1">
    <source>
        <dbReference type="SMART" id="SM00849"/>
    </source>
</evidence>
<dbReference type="PANTHER" id="PTHR36839:SF1">
    <property type="entry name" value="METALLO-BETA-LACTAMASE FAMILY PROTEIN (AFU_ORTHOLOGUE AFUA_5G12770)"/>
    <property type="match status" value="1"/>
</dbReference>
<dbReference type="Gene3D" id="3.60.15.10">
    <property type="entry name" value="Ribonuclease Z/Hydroxyacylglutathione hydrolase-like"/>
    <property type="match status" value="1"/>
</dbReference>
<dbReference type="AlphaFoldDB" id="A0A3N4IX55"/>
<dbReference type="STRING" id="1336337.A0A3N4IX55"/>
<proteinExistence type="predicted"/>
<dbReference type="SMART" id="SM00849">
    <property type="entry name" value="Lactamase_B"/>
    <property type="match status" value="1"/>
</dbReference>
<dbReference type="SUPFAM" id="SSF56281">
    <property type="entry name" value="Metallo-hydrolase/oxidoreductase"/>
    <property type="match status" value="1"/>
</dbReference>
<reference evidence="2 3" key="1">
    <citation type="journal article" date="2018" name="Nat. Ecol. Evol.">
        <title>Pezizomycetes genomes reveal the molecular basis of ectomycorrhizal truffle lifestyle.</title>
        <authorList>
            <person name="Murat C."/>
            <person name="Payen T."/>
            <person name="Noel B."/>
            <person name="Kuo A."/>
            <person name="Morin E."/>
            <person name="Chen J."/>
            <person name="Kohler A."/>
            <person name="Krizsan K."/>
            <person name="Balestrini R."/>
            <person name="Da Silva C."/>
            <person name="Montanini B."/>
            <person name="Hainaut M."/>
            <person name="Levati E."/>
            <person name="Barry K.W."/>
            <person name="Belfiori B."/>
            <person name="Cichocki N."/>
            <person name="Clum A."/>
            <person name="Dockter R.B."/>
            <person name="Fauchery L."/>
            <person name="Guy J."/>
            <person name="Iotti M."/>
            <person name="Le Tacon F."/>
            <person name="Lindquist E.A."/>
            <person name="Lipzen A."/>
            <person name="Malagnac F."/>
            <person name="Mello A."/>
            <person name="Molinier V."/>
            <person name="Miyauchi S."/>
            <person name="Poulain J."/>
            <person name="Riccioni C."/>
            <person name="Rubini A."/>
            <person name="Sitrit Y."/>
            <person name="Splivallo R."/>
            <person name="Traeger S."/>
            <person name="Wang M."/>
            <person name="Zifcakova L."/>
            <person name="Wipf D."/>
            <person name="Zambonelli A."/>
            <person name="Paolocci F."/>
            <person name="Nowrousian M."/>
            <person name="Ottonello S."/>
            <person name="Baldrian P."/>
            <person name="Spatafora J.W."/>
            <person name="Henrissat B."/>
            <person name="Nagy L.G."/>
            <person name="Aury J.M."/>
            <person name="Wincker P."/>
            <person name="Grigoriev I.V."/>
            <person name="Bonfante P."/>
            <person name="Martin F.M."/>
        </authorList>
    </citation>
    <scope>NUCLEOTIDE SEQUENCE [LARGE SCALE GENOMIC DNA]</scope>
    <source>
        <strain evidence="2 3">120613-1</strain>
    </source>
</reference>
<dbReference type="InterPro" id="IPR036866">
    <property type="entry name" value="RibonucZ/Hydroxyglut_hydro"/>
</dbReference>
<evidence type="ECO:0000313" key="2">
    <source>
        <dbReference type="EMBL" id="RPA90569.1"/>
    </source>
</evidence>
<name>A0A3N4IX55_9PEZI</name>
<dbReference type="PANTHER" id="PTHR36839">
    <property type="entry name" value="METALLO-BETA-LACTAMASE FAMILY PROTEIN (AFU_ORTHOLOGUE AFUA_5G12770)"/>
    <property type="match status" value="1"/>
</dbReference>
<evidence type="ECO:0000313" key="3">
    <source>
        <dbReference type="Proteomes" id="UP000276215"/>
    </source>
</evidence>
<organism evidence="2 3">
    <name type="scientific">Choiromyces venosus 120613-1</name>
    <dbReference type="NCBI Taxonomy" id="1336337"/>
    <lineage>
        <taxon>Eukaryota</taxon>
        <taxon>Fungi</taxon>
        <taxon>Dikarya</taxon>
        <taxon>Ascomycota</taxon>
        <taxon>Pezizomycotina</taxon>
        <taxon>Pezizomycetes</taxon>
        <taxon>Pezizales</taxon>
        <taxon>Tuberaceae</taxon>
        <taxon>Choiromyces</taxon>
    </lineage>
</organism>
<dbReference type="InterPro" id="IPR001279">
    <property type="entry name" value="Metallo-B-lactamas"/>
</dbReference>
<feature type="domain" description="Metallo-beta-lactamase" evidence="1">
    <location>
        <begin position="79"/>
        <end position="241"/>
    </location>
</feature>
<protein>
    <recommendedName>
        <fullName evidence="1">Metallo-beta-lactamase domain-containing protein</fullName>
    </recommendedName>
</protein>
<keyword evidence="3" id="KW-1185">Reference proteome</keyword>